<keyword evidence="5" id="KW-1185">Reference proteome</keyword>
<dbReference type="Proteomes" id="UP000254956">
    <property type="component" value="Unassembled WGS sequence"/>
</dbReference>
<dbReference type="AlphaFoldDB" id="A0A2T7BXE9"/>
<gene>
    <name evidence="3" type="ORF">NCTC12413_01829</name>
    <name evidence="2" type="ORF">SAR03_16810</name>
</gene>
<dbReference type="STRING" id="1212545.SARL_10926"/>
<dbReference type="OrthoDB" id="2427086at2"/>
<dbReference type="EMBL" id="BKAV01000018">
    <property type="protein sequence ID" value="GEQ00644.1"/>
    <property type="molecule type" value="Genomic_DNA"/>
</dbReference>
<dbReference type="EMBL" id="UGZE01000001">
    <property type="protein sequence ID" value="SUJ21066.1"/>
    <property type="molecule type" value="Genomic_DNA"/>
</dbReference>
<reference evidence="2 5" key="2">
    <citation type="submission" date="2019-07" db="EMBL/GenBank/DDBJ databases">
        <title>Whole genome shotgun sequence of Staphylococcus arlettae NBRC 109765.</title>
        <authorList>
            <person name="Hosoyama A."/>
            <person name="Uohara A."/>
            <person name="Ohji S."/>
            <person name="Ichikawa N."/>
        </authorList>
    </citation>
    <scope>NUCLEOTIDE SEQUENCE [LARGE SCALE GENOMIC DNA]</scope>
    <source>
        <strain evidence="2 5">NBRC 109765</strain>
    </source>
</reference>
<dbReference type="GeneID" id="97288138"/>
<dbReference type="Pfam" id="PF23648">
    <property type="entry name" value="DUF7147"/>
    <property type="match status" value="1"/>
</dbReference>
<proteinExistence type="predicted"/>
<sequence>MKQSFILLGEGLTDLFEFTTLIEYNHQRIAAIVNFHTPMSDKQRSSVAIIMHPTTERHFQAMYIMINAFNYPYPKTNKKFELIKEYAEQYNLSFKGIDVQPPETYHDLDLYFNYLTSVLRMQNWIPPLQ</sequence>
<accession>A0A2T7BXE9</accession>
<evidence type="ECO:0000313" key="3">
    <source>
        <dbReference type="EMBL" id="SUJ21066.1"/>
    </source>
</evidence>
<reference evidence="3 4" key="1">
    <citation type="submission" date="2018-06" db="EMBL/GenBank/DDBJ databases">
        <authorList>
            <consortium name="Pathogen Informatics"/>
            <person name="Doyle S."/>
        </authorList>
    </citation>
    <scope>NUCLEOTIDE SEQUENCE [LARGE SCALE GENOMIC DNA]</scope>
    <source>
        <strain evidence="3 4">NCTC12413</strain>
    </source>
</reference>
<organism evidence="3 4">
    <name type="scientific">Staphylococcus arlettae</name>
    <dbReference type="NCBI Taxonomy" id="29378"/>
    <lineage>
        <taxon>Bacteria</taxon>
        <taxon>Bacillati</taxon>
        <taxon>Bacillota</taxon>
        <taxon>Bacilli</taxon>
        <taxon>Bacillales</taxon>
        <taxon>Staphylococcaceae</taxon>
        <taxon>Staphylococcus</taxon>
    </lineage>
</organism>
<feature type="domain" description="DUF7147" evidence="1">
    <location>
        <begin position="1"/>
        <end position="125"/>
    </location>
</feature>
<dbReference type="InterPro" id="IPR055571">
    <property type="entry name" value="DUF7147"/>
</dbReference>
<evidence type="ECO:0000313" key="4">
    <source>
        <dbReference type="Proteomes" id="UP000254956"/>
    </source>
</evidence>
<dbReference type="Proteomes" id="UP000321598">
    <property type="component" value="Unassembled WGS sequence"/>
</dbReference>
<dbReference type="RefSeq" id="WP_021458948.1">
    <property type="nucleotide sequence ID" value="NZ_AP019698.1"/>
</dbReference>
<evidence type="ECO:0000313" key="5">
    <source>
        <dbReference type="Proteomes" id="UP000321598"/>
    </source>
</evidence>
<evidence type="ECO:0000313" key="2">
    <source>
        <dbReference type="EMBL" id="GEQ00644.1"/>
    </source>
</evidence>
<evidence type="ECO:0000259" key="1">
    <source>
        <dbReference type="Pfam" id="PF23648"/>
    </source>
</evidence>
<protein>
    <recommendedName>
        <fullName evidence="1">DUF7147 domain-containing protein</fullName>
    </recommendedName>
</protein>
<name>A0A2T7BXE9_9STAP</name>